<proteinExistence type="predicted"/>
<gene>
    <name evidence="1" type="ORF">HELGO_WM12471</name>
</gene>
<evidence type="ECO:0000313" key="1">
    <source>
        <dbReference type="EMBL" id="CAA6806875.1"/>
    </source>
</evidence>
<reference evidence="1" key="1">
    <citation type="submission" date="2020-01" db="EMBL/GenBank/DDBJ databases">
        <authorList>
            <person name="Meier V. D."/>
            <person name="Meier V D."/>
        </authorList>
    </citation>
    <scope>NUCLEOTIDE SEQUENCE</scope>
    <source>
        <strain evidence="1">HLG_WM_MAG_02</strain>
    </source>
</reference>
<protein>
    <submittedName>
        <fullName evidence="1">Uncharacterized protein</fullName>
    </submittedName>
</protein>
<dbReference type="EMBL" id="CACVAZ010000033">
    <property type="protein sequence ID" value="CAA6806875.1"/>
    <property type="molecule type" value="Genomic_DNA"/>
</dbReference>
<name>A0A6S6SU99_9BACT</name>
<accession>A0A6S6SU99</accession>
<sequence length="138" mass="16662">MISKKTTNIDWKQIEEDIYHPWFSVHFKLDGHTIDVQKGRISATKSTFSIYIDGYIKYEWNPDNFPIITKVWYEMKRKVYKKKEVDTLTKIWGKREVAKRYDFSKTYSTFLPTFKNEKTFLRQFKKLEGLEQIESEGV</sequence>
<dbReference type="AlphaFoldDB" id="A0A6S6SU99"/>
<organism evidence="1">
    <name type="scientific">uncultured Sulfurovum sp</name>
    <dbReference type="NCBI Taxonomy" id="269237"/>
    <lineage>
        <taxon>Bacteria</taxon>
        <taxon>Pseudomonadati</taxon>
        <taxon>Campylobacterota</taxon>
        <taxon>Epsilonproteobacteria</taxon>
        <taxon>Campylobacterales</taxon>
        <taxon>Sulfurovaceae</taxon>
        <taxon>Sulfurovum</taxon>
        <taxon>environmental samples</taxon>
    </lineage>
</organism>